<evidence type="ECO:0000256" key="3">
    <source>
        <dbReference type="ARBA" id="ARBA00022827"/>
    </source>
</evidence>
<dbReference type="PROSITE" id="PS51387">
    <property type="entry name" value="FAD_PCMH"/>
    <property type="match status" value="1"/>
</dbReference>
<dbReference type="Pfam" id="PF01565">
    <property type="entry name" value="FAD_binding_4"/>
    <property type="match status" value="1"/>
</dbReference>
<evidence type="ECO:0000256" key="5">
    <source>
        <dbReference type="SAM" id="MobiDB-lite"/>
    </source>
</evidence>
<protein>
    <submittedName>
        <fullName evidence="7">Reticuline oxidase</fullName>
    </submittedName>
</protein>
<keyword evidence="4" id="KW-0560">Oxidoreductase</keyword>
<dbReference type="InterPro" id="IPR006093">
    <property type="entry name" value="Oxy_OxRdtase_FAD_BS"/>
</dbReference>
<name>A0A8H6Y9U8_9AGAR</name>
<comment type="similarity">
    <text evidence="1">Belongs to the oxygen-dependent FAD-linked oxidoreductase family.</text>
</comment>
<comment type="caution">
    <text evidence="7">The sequence shown here is derived from an EMBL/GenBank/DDBJ whole genome shotgun (WGS) entry which is preliminary data.</text>
</comment>
<dbReference type="InterPro" id="IPR006094">
    <property type="entry name" value="Oxid_FAD_bind_N"/>
</dbReference>
<dbReference type="InterPro" id="IPR036318">
    <property type="entry name" value="FAD-bd_PCMH-like_sf"/>
</dbReference>
<evidence type="ECO:0000256" key="4">
    <source>
        <dbReference type="ARBA" id="ARBA00023002"/>
    </source>
</evidence>
<feature type="region of interest" description="Disordered" evidence="5">
    <location>
        <begin position="548"/>
        <end position="577"/>
    </location>
</feature>
<keyword evidence="8" id="KW-1185">Reference proteome</keyword>
<dbReference type="SUPFAM" id="SSF56176">
    <property type="entry name" value="FAD-binding/transporter-associated domain-like"/>
    <property type="match status" value="1"/>
</dbReference>
<proteinExistence type="inferred from homology"/>
<dbReference type="GO" id="GO:0016491">
    <property type="term" value="F:oxidoreductase activity"/>
    <property type="evidence" value="ECO:0007669"/>
    <property type="project" value="UniProtKB-KW"/>
</dbReference>
<feature type="compositionally biased region" description="Low complexity" evidence="5">
    <location>
        <begin position="548"/>
        <end position="576"/>
    </location>
</feature>
<evidence type="ECO:0000259" key="6">
    <source>
        <dbReference type="PROSITE" id="PS51387"/>
    </source>
</evidence>
<evidence type="ECO:0000313" key="7">
    <source>
        <dbReference type="EMBL" id="KAF7357045.1"/>
    </source>
</evidence>
<dbReference type="InterPro" id="IPR050416">
    <property type="entry name" value="FAD-linked_Oxidoreductase"/>
</dbReference>
<evidence type="ECO:0000256" key="2">
    <source>
        <dbReference type="ARBA" id="ARBA00022630"/>
    </source>
</evidence>
<dbReference type="InterPro" id="IPR016166">
    <property type="entry name" value="FAD-bd_PCMH"/>
</dbReference>
<dbReference type="InterPro" id="IPR012951">
    <property type="entry name" value="BBE"/>
</dbReference>
<keyword evidence="2" id="KW-0285">Flavoprotein</keyword>
<dbReference type="Proteomes" id="UP000620124">
    <property type="component" value="Unassembled WGS sequence"/>
</dbReference>
<gene>
    <name evidence="7" type="ORF">MVEN_01041300</name>
</gene>
<dbReference type="GO" id="GO:0071949">
    <property type="term" value="F:FAD binding"/>
    <property type="evidence" value="ECO:0007669"/>
    <property type="project" value="InterPro"/>
</dbReference>
<dbReference type="Gene3D" id="3.40.462.20">
    <property type="match status" value="1"/>
</dbReference>
<dbReference type="EMBL" id="JACAZI010000007">
    <property type="protein sequence ID" value="KAF7357045.1"/>
    <property type="molecule type" value="Genomic_DNA"/>
</dbReference>
<dbReference type="AlphaFoldDB" id="A0A8H6Y9U8"/>
<dbReference type="PROSITE" id="PS00862">
    <property type="entry name" value="OX2_COVAL_FAD"/>
    <property type="match status" value="1"/>
</dbReference>
<dbReference type="PANTHER" id="PTHR42973:SF17">
    <property type="entry name" value="OXIDASE, PUTATIVE (AFU_ORTHOLOGUE AFUA_6G14340)-RELATED"/>
    <property type="match status" value="1"/>
</dbReference>
<dbReference type="InterPro" id="IPR016169">
    <property type="entry name" value="FAD-bd_PCMH_sub2"/>
</dbReference>
<dbReference type="Gene3D" id="3.30.465.10">
    <property type="match status" value="1"/>
</dbReference>
<feature type="domain" description="FAD-binding PCMH-type" evidence="6">
    <location>
        <begin position="117"/>
        <end position="290"/>
    </location>
</feature>
<organism evidence="7 8">
    <name type="scientific">Mycena venus</name>
    <dbReference type="NCBI Taxonomy" id="2733690"/>
    <lineage>
        <taxon>Eukaryota</taxon>
        <taxon>Fungi</taxon>
        <taxon>Dikarya</taxon>
        <taxon>Basidiomycota</taxon>
        <taxon>Agaricomycotina</taxon>
        <taxon>Agaricomycetes</taxon>
        <taxon>Agaricomycetidae</taxon>
        <taxon>Agaricales</taxon>
        <taxon>Marasmiineae</taxon>
        <taxon>Mycenaceae</taxon>
        <taxon>Mycena</taxon>
    </lineage>
</organism>
<dbReference type="Pfam" id="PF08031">
    <property type="entry name" value="BBE"/>
    <property type="match status" value="1"/>
</dbReference>
<keyword evidence="3" id="KW-0274">FAD</keyword>
<evidence type="ECO:0000313" key="8">
    <source>
        <dbReference type="Proteomes" id="UP000620124"/>
    </source>
</evidence>
<dbReference type="PANTHER" id="PTHR42973">
    <property type="entry name" value="BINDING OXIDOREDUCTASE, PUTATIVE (AFU_ORTHOLOGUE AFUA_1G17690)-RELATED"/>
    <property type="match status" value="1"/>
</dbReference>
<dbReference type="OrthoDB" id="415825at2759"/>
<reference evidence="7" key="1">
    <citation type="submission" date="2020-05" db="EMBL/GenBank/DDBJ databases">
        <title>Mycena genomes resolve the evolution of fungal bioluminescence.</title>
        <authorList>
            <person name="Tsai I.J."/>
        </authorList>
    </citation>
    <scope>NUCLEOTIDE SEQUENCE</scope>
    <source>
        <strain evidence="7">CCC161011</strain>
    </source>
</reference>
<accession>A0A8H6Y9U8</accession>
<evidence type="ECO:0000256" key="1">
    <source>
        <dbReference type="ARBA" id="ARBA00005466"/>
    </source>
</evidence>
<sequence length="605" mass="64068">MTPFTAGTTSCRVECSSAFLICPLLKSCLPLPVLPSDSSSQGGLAASRVRCDALWDSLLSSSLSFVLQCRRSPPPSQPGSPLQVCLNNVFASNKGGVSYPQDFLYQFSDVKAYNTAIPVTPAAVTRPTTAEDVAKIVQCAVASAVKVQARSGGHSYGNYGIGGEDGAVVVDMVNFQQFSMDNSTWQATIGSGTLLADLTSRLHDAGGRAIAHGTCPQVGIGGHATIGGLGPISRQWGTALDHVLEVEIVLANGTITRANATHNPDILFAVKGAAASFGIVTEFVFMTRPEPPNAIIYSYKLQLGKHADLAPTFAAWQDIVSDPNLDRKLASEVIIFELGMIISGTYFGTRDEYNALNFEGRLTQNATAVSVSEVDDWLGIVGNWAETEALKIVGGISGPFYSKSLTFKATTLIPMTGIQDLFDYFDTADKGTLIWFAIFDVEGGAVNDVPQNATAYAHRDAQFYMQTYAVDIGSLSNTTTAFVTNMSDIVTNSMPGVQFGAYAGYVDPKLTDGPQEYWGTNLPRLQNIKAAIDPGDVFHNPQSVSPVAAAAASGNGNGTSQPGTTSSGGAPTTTKSGARRIGKSRVWVWECWLLCAMVLTATVVT</sequence>